<accession>A0A8C4RWJ6</accession>
<reference evidence="9" key="3">
    <citation type="submission" date="2025-09" db="UniProtKB">
        <authorList>
            <consortium name="Ensembl"/>
        </authorList>
    </citation>
    <scope>IDENTIFICATION</scope>
</reference>
<comment type="similarity">
    <text evidence="2">Belongs to the cystatin family.</text>
</comment>
<dbReference type="FunFam" id="3.10.450.10:FF:000001">
    <property type="entry name" value="Cystatin-A"/>
    <property type="match status" value="1"/>
</dbReference>
<reference evidence="9" key="2">
    <citation type="submission" date="2025-08" db="UniProtKB">
        <authorList>
            <consortium name="Ensembl"/>
        </authorList>
    </citation>
    <scope>IDENTIFICATION</scope>
</reference>
<evidence type="ECO:0000256" key="4">
    <source>
        <dbReference type="ARBA" id="ARBA00022690"/>
    </source>
</evidence>
<evidence type="ECO:0000256" key="2">
    <source>
        <dbReference type="ARBA" id="ARBA00009403"/>
    </source>
</evidence>
<dbReference type="SUPFAM" id="SSF54403">
    <property type="entry name" value="Cystatin/monellin"/>
    <property type="match status" value="1"/>
</dbReference>
<gene>
    <name evidence="9" type="primary">CSTA</name>
</gene>
<name>A0A8C4RWJ6_ERPCA</name>
<dbReference type="Ensembl" id="ENSECRT00000006288.1">
    <property type="protein sequence ID" value="ENSECRP00000006189.1"/>
    <property type="gene ID" value="ENSECRG00000004118.1"/>
</dbReference>
<evidence type="ECO:0000256" key="6">
    <source>
        <dbReference type="ARBA" id="ARBA00040677"/>
    </source>
</evidence>
<dbReference type="InterPro" id="IPR000010">
    <property type="entry name" value="Cystatin_dom"/>
</dbReference>
<keyword evidence="5" id="KW-0789">Thiol protease inhibitor</keyword>
<evidence type="ECO:0000256" key="1">
    <source>
        <dbReference type="ARBA" id="ARBA00004496"/>
    </source>
</evidence>
<sequence length="106" mass="12275">WNIRQVYLQQNTIAESVSKLAFSFNITRPKVKPQVESQTNRTFHIFKAVQYKSQVVAGTNYFIKVHVGGVEYIHLRIFRSLPVHGNELKVHGVQSPKGEQDEIDYF</sequence>
<dbReference type="InterPro" id="IPR018073">
    <property type="entry name" value="Prot_inh_cystat_CS"/>
</dbReference>
<dbReference type="PRINTS" id="PR00295">
    <property type="entry name" value="STEFINA"/>
</dbReference>
<dbReference type="Pfam" id="PF00031">
    <property type="entry name" value="Cystatin"/>
    <property type="match status" value="1"/>
</dbReference>
<evidence type="ECO:0000313" key="9">
    <source>
        <dbReference type="Ensembl" id="ENSECRP00000006189.1"/>
    </source>
</evidence>
<comment type="subcellular location">
    <subcellularLocation>
        <location evidence="1">Cytoplasm</location>
    </subcellularLocation>
</comment>
<dbReference type="Gene3D" id="3.10.450.10">
    <property type="match status" value="1"/>
</dbReference>
<evidence type="ECO:0000256" key="5">
    <source>
        <dbReference type="ARBA" id="ARBA00022704"/>
    </source>
</evidence>
<dbReference type="GeneTree" id="ENSGT00940000155717"/>
<organism evidence="9 10">
    <name type="scientific">Erpetoichthys calabaricus</name>
    <name type="common">Rope fish</name>
    <name type="synonym">Calamoichthys calabaricus</name>
    <dbReference type="NCBI Taxonomy" id="27687"/>
    <lineage>
        <taxon>Eukaryota</taxon>
        <taxon>Metazoa</taxon>
        <taxon>Chordata</taxon>
        <taxon>Craniata</taxon>
        <taxon>Vertebrata</taxon>
        <taxon>Euteleostomi</taxon>
        <taxon>Actinopterygii</taxon>
        <taxon>Polypteriformes</taxon>
        <taxon>Polypteridae</taxon>
        <taxon>Erpetoichthys</taxon>
    </lineage>
</organism>
<evidence type="ECO:0000259" key="8">
    <source>
        <dbReference type="Pfam" id="PF00031"/>
    </source>
</evidence>
<dbReference type="PANTHER" id="PTHR11414">
    <property type="entry name" value="CYSTATIN FAMILY MEMBER"/>
    <property type="match status" value="1"/>
</dbReference>
<dbReference type="GO" id="GO:0005829">
    <property type="term" value="C:cytosol"/>
    <property type="evidence" value="ECO:0007669"/>
    <property type="project" value="TreeGrafter"/>
</dbReference>
<keyword evidence="4" id="KW-0646">Protease inhibitor</keyword>
<reference evidence="9" key="1">
    <citation type="submission" date="2021-06" db="EMBL/GenBank/DDBJ databases">
        <authorList>
            <consortium name="Wellcome Sanger Institute Data Sharing"/>
        </authorList>
    </citation>
    <scope>NUCLEOTIDE SEQUENCE [LARGE SCALE GENOMIC DNA]</scope>
</reference>
<dbReference type="GO" id="GO:0071220">
    <property type="term" value="P:cellular response to bacterial lipoprotein"/>
    <property type="evidence" value="ECO:0007669"/>
    <property type="project" value="UniProtKB-ARBA"/>
</dbReference>
<dbReference type="PROSITE" id="PS00287">
    <property type="entry name" value="CYSTATIN"/>
    <property type="match status" value="1"/>
</dbReference>
<dbReference type="InterPro" id="IPR046350">
    <property type="entry name" value="Cystatin_sf"/>
</dbReference>
<dbReference type="PANTHER" id="PTHR11414:SF21">
    <property type="entry name" value="CYSTATIN 14A, TANDEM DUPLICATE 1-RELATED"/>
    <property type="match status" value="1"/>
</dbReference>
<feature type="domain" description="Cystatin" evidence="8">
    <location>
        <begin position="30"/>
        <end position="91"/>
    </location>
</feature>
<protein>
    <recommendedName>
        <fullName evidence="6">Cystatin-B</fullName>
    </recommendedName>
    <alternativeName>
        <fullName evidence="7">Stefin-B</fullName>
    </alternativeName>
</protein>
<dbReference type="Proteomes" id="UP000694620">
    <property type="component" value="Chromosome 4"/>
</dbReference>
<proteinExistence type="inferred from homology"/>
<keyword evidence="3" id="KW-0963">Cytoplasm</keyword>
<evidence type="ECO:0000256" key="7">
    <source>
        <dbReference type="ARBA" id="ARBA00041437"/>
    </source>
</evidence>
<dbReference type="GO" id="GO:0004869">
    <property type="term" value="F:cysteine-type endopeptidase inhibitor activity"/>
    <property type="evidence" value="ECO:0007669"/>
    <property type="project" value="UniProtKB-KW"/>
</dbReference>
<evidence type="ECO:0000256" key="3">
    <source>
        <dbReference type="ARBA" id="ARBA00022490"/>
    </source>
</evidence>
<dbReference type="InterPro" id="IPR001713">
    <property type="entry name" value="Prot_inh_stefin"/>
</dbReference>
<evidence type="ECO:0000313" key="10">
    <source>
        <dbReference type="Proteomes" id="UP000694620"/>
    </source>
</evidence>
<dbReference type="AlphaFoldDB" id="A0A8C4RWJ6"/>
<dbReference type="CDD" id="cd00042">
    <property type="entry name" value="CY"/>
    <property type="match status" value="1"/>
</dbReference>
<keyword evidence="10" id="KW-1185">Reference proteome</keyword>